<dbReference type="GO" id="GO:0005886">
    <property type="term" value="C:plasma membrane"/>
    <property type="evidence" value="ECO:0007669"/>
    <property type="project" value="UniProtKB-SubCell"/>
</dbReference>
<dbReference type="InterPro" id="IPR003593">
    <property type="entry name" value="AAA+_ATPase"/>
</dbReference>
<accession>A0A9X3IKN4</accession>
<dbReference type="RefSeq" id="WP_266338618.1">
    <property type="nucleotide sequence ID" value="NZ_JAPKNK010000003.1"/>
</dbReference>
<dbReference type="NCBIfam" id="NF007739">
    <property type="entry name" value="PRK10419.1"/>
    <property type="match status" value="2"/>
</dbReference>
<dbReference type="GO" id="GO:0055085">
    <property type="term" value="P:transmembrane transport"/>
    <property type="evidence" value="ECO:0007669"/>
    <property type="project" value="UniProtKB-ARBA"/>
</dbReference>
<dbReference type="InterPro" id="IPR003439">
    <property type="entry name" value="ABC_transporter-like_ATP-bd"/>
</dbReference>
<dbReference type="InterPro" id="IPR017871">
    <property type="entry name" value="ABC_transporter-like_CS"/>
</dbReference>
<keyword evidence="5 8" id="KW-0067">ATP-binding</keyword>
<dbReference type="PROSITE" id="PS50893">
    <property type="entry name" value="ABC_TRANSPORTER_2"/>
    <property type="match status" value="2"/>
</dbReference>
<comment type="subcellular location">
    <subcellularLocation>
        <location evidence="1">Cell inner membrane</location>
        <topology evidence="1">Peripheral membrane protein</topology>
    </subcellularLocation>
</comment>
<proteinExistence type="inferred from homology"/>
<dbReference type="PANTHER" id="PTHR43776">
    <property type="entry name" value="TRANSPORT ATP-BINDING PROTEIN"/>
    <property type="match status" value="1"/>
</dbReference>
<sequence>MTPAPFRRAAAADAPPSQPDTDGSPLLRIRDLAVEYAARGRRFAALRGASLDVRQGEVVALVGESGSGKSTIALAAMGMLPEAARIVGGSIELAGRELLALGERELNRIRGLEVGWIPQDPMVALNPLHRVGRQVAEPLRIHKLVASGALDEAVVALLHRVRIADPEIRAHQFPHELSGGMRQRVLIAGAIGPQPGLIIADEPTTALDVTVQKTILDDIGALVASSGMAMLLITHDLAMAADRADRVIVLKEGRIVEEGNAADVLRAPKADYTRMLIASAPNVAAGRRRSSAAAGDASAATATEPILALRNVSRSFTVATGRSEGHVVQAVAEVSLHIGRGETLALVGESGSGKSTAARLALGLTRPDSGSVLFEGNDIGSFDRKGLRGMRRLVQPIYQNPYASLSPRLTVAEIVEEPLQGFRLGDRAWRRRRVWELIDQVGLASPLLHRYPAELSGGQRQRVAIARALAPEPALLVCDEPVSALDVSIQAQILELLERLQATHGLSYLFISHDLAVVRQIADRVAVMKDGRIVEVGPADAVFEAPEHDYTRLLLASIPGNLSRNAS</sequence>
<dbReference type="GO" id="GO:0016887">
    <property type="term" value="F:ATP hydrolysis activity"/>
    <property type="evidence" value="ECO:0007669"/>
    <property type="project" value="InterPro"/>
</dbReference>
<organism evidence="8 9">
    <name type="scientific">Kaistia nematophila</name>
    <dbReference type="NCBI Taxonomy" id="2994654"/>
    <lineage>
        <taxon>Bacteria</taxon>
        <taxon>Pseudomonadati</taxon>
        <taxon>Pseudomonadota</taxon>
        <taxon>Alphaproteobacteria</taxon>
        <taxon>Hyphomicrobiales</taxon>
        <taxon>Kaistiaceae</taxon>
        <taxon>Kaistia</taxon>
    </lineage>
</organism>
<dbReference type="Gene3D" id="3.40.50.300">
    <property type="entry name" value="P-loop containing nucleotide triphosphate hydrolases"/>
    <property type="match status" value="2"/>
</dbReference>
<dbReference type="EMBL" id="JAPKNK010000003">
    <property type="protein sequence ID" value="MCX5569658.1"/>
    <property type="molecule type" value="Genomic_DNA"/>
</dbReference>
<evidence type="ECO:0000256" key="4">
    <source>
        <dbReference type="ARBA" id="ARBA00022741"/>
    </source>
</evidence>
<feature type="domain" description="ABC transporter" evidence="7">
    <location>
        <begin position="27"/>
        <end position="277"/>
    </location>
</feature>
<evidence type="ECO:0000313" key="9">
    <source>
        <dbReference type="Proteomes" id="UP001144805"/>
    </source>
</evidence>
<reference evidence="8" key="1">
    <citation type="submission" date="2022-11" db="EMBL/GenBank/DDBJ databases">
        <title>Biodiversity and phylogenetic relationships of bacteria.</title>
        <authorList>
            <person name="Machado R.A.R."/>
            <person name="Bhat A."/>
            <person name="Loulou A."/>
            <person name="Kallel S."/>
        </authorList>
    </citation>
    <scope>NUCLEOTIDE SEQUENCE</scope>
    <source>
        <strain evidence="8">K-TC2</strain>
    </source>
</reference>
<dbReference type="PROSITE" id="PS00211">
    <property type="entry name" value="ABC_TRANSPORTER_1"/>
    <property type="match status" value="2"/>
</dbReference>
<evidence type="ECO:0000259" key="7">
    <source>
        <dbReference type="PROSITE" id="PS50893"/>
    </source>
</evidence>
<gene>
    <name evidence="8" type="ORF">OSH07_10690</name>
</gene>
<evidence type="ECO:0000313" key="8">
    <source>
        <dbReference type="EMBL" id="MCX5569658.1"/>
    </source>
</evidence>
<dbReference type="InterPro" id="IPR050319">
    <property type="entry name" value="ABC_transp_ATP-bind"/>
</dbReference>
<dbReference type="Pfam" id="PF00005">
    <property type="entry name" value="ABC_tran"/>
    <property type="match status" value="2"/>
</dbReference>
<protein>
    <submittedName>
        <fullName evidence="8">ABC transporter ATP-binding protein</fullName>
    </submittedName>
</protein>
<keyword evidence="3" id="KW-0813">Transport</keyword>
<dbReference type="GO" id="GO:0015833">
    <property type="term" value="P:peptide transport"/>
    <property type="evidence" value="ECO:0007669"/>
    <property type="project" value="InterPro"/>
</dbReference>
<feature type="domain" description="ABC transporter" evidence="7">
    <location>
        <begin position="307"/>
        <end position="555"/>
    </location>
</feature>
<comment type="caution">
    <text evidence="8">The sequence shown here is derived from an EMBL/GenBank/DDBJ whole genome shotgun (WGS) entry which is preliminary data.</text>
</comment>
<keyword evidence="9" id="KW-1185">Reference proteome</keyword>
<dbReference type="SUPFAM" id="SSF52540">
    <property type="entry name" value="P-loop containing nucleoside triphosphate hydrolases"/>
    <property type="match status" value="2"/>
</dbReference>
<dbReference type="PANTHER" id="PTHR43776:SF7">
    <property type="entry name" value="D,D-DIPEPTIDE TRANSPORT ATP-BINDING PROTEIN DDPF-RELATED"/>
    <property type="match status" value="1"/>
</dbReference>
<evidence type="ECO:0000256" key="6">
    <source>
        <dbReference type="SAM" id="MobiDB-lite"/>
    </source>
</evidence>
<dbReference type="InterPro" id="IPR027417">
    <property type="entry name" value="P-loop_NTPase"/>
</dbReference>
<evidence type="ECO:0000256" key="5">
    <source>
        <dbReference type="ARBA" id="ARBA00022840"/>
    </source>
</evidence>
<comment type="similarity">
    <text evidence="2">Belongs to the ABC transporter superfamily.</text>
</comment>
<dbReference type="SMART" id="SM00382">
    <property type="entry name" value="AAA"/>
    <property type="match status" value="2"/>
</dbReference>
<dbReference type="Proteomes" id="UP001144805">
    <property type="component" value="Unassembled WGS sequence"/>
</dbReference>
<dbReference type="Pfam" id="PF08352">
    <property type="entry name" value="oligo_HPY"/>
    <property type="match status" value="2"/>
</dbReference>
<name>A0A9X3IKN4_9HYPH</name>
<dbReference type="CDD" id="cd03257">
    <property type="entry name" value="ABC_NikE_OppD_transporters"/>
    <property type="match status" value="2"/>
</dbReference>
<evidence type="ECO:0000256" key="3">
    <source>
        <dbReference type="ARBA" id="ARBA00022448"/>
    </source>
</evidence>
<feature type="compositionally biased region" description="Low complexity" evidence="6">
    <location>
        <begin position="1"/>
        <end position="15"/>
    </location>
</feature>
<dbReference type="InterPro" id="IPR013563">
    <property type="entry name" value="Oligopep_ABC_C"/>
</dbReference>
<keyword evidence="4" id="KW-0547">Nucleotide-binding</keyword>
<evidence type="ECO:0000256" key="1">
    <source>
        <dbReference type="ARBA" id="ARBA00004417"/>
    </source>
</evidence>
<dbReference type="NCBIfam" id="NF008453">
    <property type="entry name" value="PRK11308.1"/>
    <property type="match status" value="2"/>
</dbReference>
<evidence type="ECO:0000256" key="2">
    <source>
        <dbReference type="ARBA" id="ARBA00005417"/>
    </source>
</evidence>
<dbReference type="AlphaFoldDB" id="A0A9X3IKN4"/>
<feature type="region of interest" description="Disordered" evidence="6">
    <location>
        <begin position="1"/>
        <end position="25"/>
    </location>
</feature>
<dbReference type="GO" id="GO:0005524">
    <property type="term" value="F:ATP binding"/>
    <property type="evidence" value="ECO:0007669"/>
    <property type="project" value="UniProtKB-KW"/>
</dbReference>